<name>A0A4Q0PBC9_9FLAO</name>
<dbReference type="GO" id="GO:0106408">
    <property type="term" value="F:diadenylate cyclase activity"/>
    <property type="evidence" value="ECO:0007669"/>
    <property type="project" value="UniProtKB-EC"/>
</dbReference>
<evidence type="ECO:0000256" key="1">
    <source>
        <dbReference type="ARBA" id="ARBA00000877"/>
    </source>
</evidence>
<comment type="similarity">
    <text evidence="10">Belongs to the adenylate cyclase family. DacA/CdaA subfamily.</text>
</comment>
<proteinExistence type="inferred from homology"/>
<feature type="domain" description="DAC" evidence="11">
    <location>
        <begin position="79"/>
        <end position="250"/>
    </location>
</feature>
<dbReference type="RefSeq" id="WP_128765070.1">
    <property type="nucleotide sequence ID" value="NZ_JBHUOO010000035.1"/>
</dbReference>
<evidence type="ECO:0000313" key="13">
    <source>
        <dbReference type="Proteomes" id="UP000289859"/>
    </source>
</evidence>
<evidence type="ECO:0000256" key="3">
    <source>
        <dbReference type="ARBA" id="ARBA00022679"/>
    </source>
</evidence>
<organism evidence="12 13">
    <name type="scientific">Leeuwenhoekiella polynyae</name>
    <dbReference type="NCBI Taxonomy" id="1550906"/>
    <lineage>
        <taxon>Bacteria</taxon>
        <taxon>Pseudomonadati</taxon>
        <taxon>Bacteroidota</taxon>
        <taxon>Flavobacteriia</taxon>
        <taxon>Flavobacteriales</taxon>
        <taxon>Flavobacteriaceae</taxon>
        <taxon>Leeuwenhoekiella</taxon>
    </lineage>
</organism>
<dbReference type="Pfam" id="PF02457">
    <property type="entry name" value="DAC"/>
    <property type="match status" value="1"/>
</dbReference>
<dbReference type="PIRSF" id="PIRSF004793">
    <property type="entry name" value="UCP004793"/>
    <property type="match status" value="1"/>
</dbReference>
<feature type="transmembrane region" description="Helical" evidence="10">
    <location>
        <begin position="62"/>
        <end position="78"/>
    </location>
</feature>
<keyword evidence="7 10" id="KW-0067">ATP-binding</keyword>
<dbReference type="Proteomes" id="UP000289859">
    <property type="component" value="Unassembled WGS sequence"/>
</dbReference>
<keyword evidence="4 10" id="KW-0812">Transmembrane</keyword>
<comment type="subunit">
    <text evidence="10">Probably a homodimer.</text>
</comment>
<dbReference type="InterPro" id="IPR045585">
    <property type="entry name" value="CdaA_N"/>
</dbReference>
<comment type="caution">
    <text evidence="10">Lacks conserved residue(s) required for the propagation of feature annotation.</text>
</comment>
<evidence type="ECO:0000259" key="11">
    <source>
        <dbReference type="PROSITE" id="PS51794"/>
    </source>
</evidence>
<dbReference type="SUPFAM" id="SSF143597">
    <property type="entry name" value="YojJ-like"/>
    <property type="match status" value="1"/>
</dbReference>
<comment type="catalytic activity">
    <reaction evidence="1 10">
        <text>2 ATP = 3',3'-c-di-AMP + 2 diphosphate</text>
        <dbReference type="Rhea" id="RHEA:35655"/>
        <dbReference type="ChEBI" id="CHEBI:30616"/>
        <dbReference type="ChEBI" id="CHEBI:33019"/>
        <dbReference type="ChEBI" id="CHEBI:71500"/>
        <dbReference type="EC" id="2.7.7.85"/>
    </reaction>
</comment>
<sequence>MDILENFRILDLVDILLVATLLYYLYKLVKGTVAINIFLGICIIWVIWKITQLLQMEMLSTILGQFIGAGMFALIVVFQQEIRKFLLMIGSTNIGRKTGFLKHIKFLQDEAKDTSDTKVEEIIDACEKMGQSRTGALIVIQRTTHLDFVKQTGDEMSIEVNRPILESIFFKNSTLHDGAAIIEDNRIVATRAILPVSNERNIPLRFGLRHRAAVGITEKTDAVALVVSEETGNISYLKDGEFVLFKNLTELIEILRKDLS</sequence>
<dbReference type="PROSITE" id="PS51794">
    <property type="entry name" value="DAC"/>
    <property type="match status" value="1"/>
</dbReference>
<keyword evidence="8 10" id="KW-1133">Transmembrane helix</keyword>
<dbReference type="PANTHER" id="PTHR34185:SF1">
    <property type="entry name" value="DIADENYLATE CYCLASE"/>
    <property type="match status" value="1"/>
</dbReference>
<dbReference type="InterPro" id="IPR036888">
    <property type="entry name" value="DNA_integrity_DisA_N_sf"/>
</dbReference>
<feature type="transmembrane region" description="Helical" evidence="10">
    <location>
        <begin position="33"/>
        <end position="50"/>
    </location>
</feature>
<dbReference type="Gene3D" id="3.40.1700.10">
    <property type="entry name" value="DNA integrity scanning protein, DisA, N-terminal domain"/>
    <property type="match status" value="1"/>
</dbReference>
<comment type="function">
    <text evidence="10">Catalyzes the condensation of 2 ATP molecules into cyclic di-AMP (c-di-AMP), a second messenger used to regulate differing processes in different bacteria.</text>
</comment>
<dbReference type="HAMAP" id="MF_01499">
    <property type="entry name" value="DacA"/>
    <property type="match status" value="1"/>
</dbReference>
<dbReference type="InterPro" id="IPR014046">
    <property type="entry name" value="C-di-AMP_synthase"/>
</dbReference>
<dbReference type="GO" id="GO:0005524">
    <property type="term" value="F:ATP binding"/>
    <property type="evidence" value="ECO:0007669"/>
    <property type="project" value="UniProtKB-UniRule"/>
</dbReference>
<dbReference type="GO" id="GO:0004016">
    <property type="term" value="F:adenylate cyclase activity"/>
    <property type="evidence" value="ECO:0007669"/>
    <property type="project" value="UniProtKB-UniRule"/>
</dbReference>
<keyword evidence="13" id="KW-1185">Reference proteome</keyword>
<dbReference type="EMBL" id="QOVK01000004">
    <property type="protein sequence ID" value="RXG24084.1"/>
    <property type="molecule type" value="Genomic_DNA"/>
</dbReference>
<evidence type="ECO:0000256" key="7">
    <source>
        <dbReference type="ARBA" id="ARBA00022840"/>
    </source>
</evidence>
<keyword evidence="3 10" id="KW-0808">Transferase</keyword>
<dbReference type="AlphaFoldDB" id="A0A4Q0PBC9"/>
<evidence type="ECO:0000256" key="6">
    <source>
        <dbReference type="ARBA" id="ARBA00022741"/>
    </source>
</evidence>
<evidence type="ECO:0000256" key="10">
    <source>
        <dbReference type="HAMAP-Rule" id="MF_01499"/>
    </source>
</evidence>
<evidence type="ECO:0000313" key="12">
    <source>
        <dbReference type="EMBL" id="RXG24084.1"/>
    </source>
</evidence>
<dbReference type="InterPro" id="IPR003390">
    <property type="entry name" value="DNA_integrity_scan_DisA_N"/>
</dbReference>
<protein>
    <recommendedName>
        <fullName evidence="10">Diadenylate cyclase</fullName>
        <shortName evidence="10">DAC</shortName>
        <ecNumber evidence="10">2.7.7.85</ecNumber>
    </recommendedName>
    <alternativeName>
        <fullName evidence="10">Cyclic-di-AMP synthase</fullName>
        <shortName evidence="10">c-di-AMP synthase</shortName>
    </alternativeName>
</protein>
<dbReference type="GO" id="GO:0006171">
    <property type="term" value="P:cAMP biosynthetic process"/>
    <property type="evidence" value="ECO:0007669"/>
    <property type="project" value="InterPro"/>
</dbReference>
<accession>A0A4Q0PBC9</accession>
<evidence type="ECO:0000256" key="8">
    <source>
        <dbReference type="ARBA" id="ARBA00022989"/>
    </source>
</evidence>
<keyword evidence="2 10" id="KW-1003">Cell membrane</keyword>
<evidence type="ECO:0000256" key="4">
    <source>
        <dbReference type="ARBA" id="ARBA00022692"/>
    </source>
</evidence>
<keyword evidence="6 10" id="KW-0547">Nucleotide-binding</keyword>
<dbReference type="InterPro" id="IPR050338">
    <property type="entry name" value="DisA"/>
</dbReference>
<reference evidence="12 13" key="1">
    <citation type="submission" date="2018-07" db="EMBL/GenBank/DDBJ databases">
        <title>Leeuwenhoekiella genomics.</title>
        <authorList>
            <person name="Tahon G."/>
            <person name="Willems A."/>
        </authorList>
    </citation>
    <scope>NUCLEOTIDE SEQUENCE [LARGE SCALE GENOMIC DNA]</scope>
    <source>
        <strain evidence="12 13">LMG 29608</strain>
    </source>
</reference>
<keyword evidence="5 10" id="KW-0548">Nucleotidyltransferase</keyword>
<evidence type="ECO:0000256" key="5">
    <source>
        <dbReference type="ARBA" id="ARBA00022695"/>
    </source>
</evidence>
<feature type="transmembrane region" description="Helical" evidence="10">
    <location>
        <begin position="6"/>
        <end position="26"/>
    </location>
</feature>
<dbReference type="EC" id="2.7.7.85" evidence="10"/>
<dbReference type="InterPro" id="IPR034701">
    <property type="entry name" value="CdaA"/>
</dbReference>
<evidence type="ECO:0000256" key="9">
    <source>
        <dbReference type="ARBA" id="ARBA00023136"/>
    </source>
</evidence>
<dbReference type="Pfam" id="PF19293">
    <property type="entry name" value="CdaA_N"/>
    <property type="match status" value="1"/>
</dbReference>
<dbReference type="NCBIfam" id="TIGR00159">
    <property type="entry name" value="diadenylate cyclase CdaA"/>
    <property type="match status" value="1"/>
</dbReference>
<comment type="caution">
    <text evidence="12">The sequence shown here is derived from an EMBL/GenBank/DDBJ whole genome shotgun (WGS) entry which is preliminary data.</text>
</comment>
<dbReference type="PANTHER" id="PTHR34185">
    <property type="entry name" value="DIADENYLATE CYCLASE"/>
    <property type="match status" value="1"/>
</dbReference>
<gene>
    <name evidence="10" type="primary">dacA</name>
    <name evidence="12" type="ORF">DSM02_1570</name>
</gene>
<evidence type="ECO:0000256" key="2">
    <source>
        <dbReference type="ARBA" id="ARBA00022475"/>
    </source>
</evidence>
<keyword evidence="9 10" id="KW-0472">Membrane</keyword>
<dbReference type="OrthoDB" id="9807385at2"/>